<evidence type="ECO:0000256" key="7">
    <source>
        <dbReference type="ARBA" id="ARBA00023026"/>
    </source>
</evidence>
<dbReference type="GO" id="GO:0045493">
    <property type="term" value="P:xylan catabolic process"/>
    <property type="evidence" value="ECO:0007669"/>
    <property type="project" value="UniProtKB-UniRule"/>
</dbReference>
<evidence type="ECO:0000256" key="6">
    <source>
        <dbReference type="ARBA" id="ARBA00022801"/>
    </source>
</evidence>
<evidence type="ECO:0000256" key="10">
    <source>
        <dbReference type="ARBA" id="ARBA00023326"/>
    </source>
</evidence>
<dbReference type="Gene3D" id="2.60.120.180">
    <property type="match status" value="1"/>
</dbReference>
<feature type="chain" id="PRO_5040239445" description="Endo-1,4-beta-xylanase" evidence="13">
    <location>
        <begin position="20"/>
        <end position="222"/>
    </location>
</feature>
<keyword evidence="13" id="KW-0732">Signal</keyword>
<evidence type="ECO:0000256" key="4">
    <source>
        <dbReference type="ARBA" id="ARBA00012590"/>
    </source>
</evidence>
<feature type="domain" description="GH11" evidence="14">
    <location>
        <begin position="41"/>
        <end position="220"/>
    </location>
</feature>
<dbReference type="PRINTS" id="PR00911">
    <property type="entry name" value="GLHYDRLASE11"/>
</dbReference>
<feature type="active site" description="Proton donor" evidence="11">
    <location>
        <position position="207"/>
    </location>
</feature>
<evidence type="ECO:0000313" key="16">
    <source>
        <dbReference type="Proteomes" id="UP000746612"/>
    </source>
</evidence>
<keyword evidence="6 11" id="KW-0378">Hydrolase</keyword>
<dbReference type="InterPro" id="IPR033123">
    <property type="entry name" value="GH11_dom"/>
</dbReference>
<dbReference type="InterPro" id="IPR033119">
    <property type="entry name" value="GH11_AS_2"/>
</dbReference>
<keyword evidence="7" id="KW-0843">Virulence</keyword>
<keyword evidence="5 11" id="KW-0858">Xylan degradation</keyword>
<evidence type="ECO:0000256" key="12">
    <source>
        <dbReference type="RuleBase" id="RU362015"/>
    </source>
</evidence>
<feature type="signal peptide" evidence="13">
    <location>
        <begin position="1"/>
        <end position="19"/>
    </location>
</feature>
<dbReference type="InterPro" id="IPR001137">
    <property type="entry name" value="Glyco_hydro_11"/>
</dbReference>
<comment type="similarity">
    <text evidence="3 11 12">Belongs to the glycosyl hydrolase 11 (cellulase G) family.</text>
</comment>
<evidence type="ECO:0000256" key="2">
    <source>
        <dbReference type="ARBA" id="ARBA00004851"/>
    </source>
</evidence>
<dbReference type="FunFam" id="2.60.120.180:FF:000001">
    <property type="entry name" value="Endo-1,4-beta-xylanase"/>
    <property type="match status" value="1"/>
</dbReference>
<dbReference type="PANTHER" id="PTHR46828">
    <property type="entry name" value="ENDO-1,4-BETA-XYLANASE A-RELATED"/>
    <property type="match status" value="1"/>
</dbReference>
<dbReference type="PROSITE" id="PS00777">
    <property type="entry name" value="GH11_2"/>
    <property type="match status" value="1"/>
</dbReference>
<evidence type="ECO:0000256" key="13">
    <source>
        <dbReference type="SAM" id="SignalP"/>
    </source>
</evidence>
<dbReference type="Proteomes" id="UP000746612">
    <property type="component" value="Unassembled WGS sequence"/>
</dbReference>
<organism evidence="15 16">
    <name type="scientific">Gibberella zeae</name>
    <name type="common">Wheat head blight fungus</name>
    <name type="synonym">Fusarium graminearum</name>
    <dbReference type="NCBI Taxonomy" id="5518"/>
    <lineage>
        <taxon>Eukaryota</taxon>
        <taxon>Fungi</taxon>
        <taxon>Dikarya</taxon>
        <taxon>Ascomycota</taxon>
        <taxon>Pezizomycotina</taxon>
        <taxon>Sordariomycetes</taxon>
        <taxon>Hypocreomycetidae</taxon>
        <taxon>Hypocreales</taxon>
        <taxon>Nectriaceae</taxon>
        <taxon>Fusarium</taxon>
    </lineage>
</organism>
<dbReference type="AlphaFoldDB" id="A0A9N8RDL4"/>
<evidence type="ECO:0000256" key="1">
    <source>
        <dbReference type="ARBA" id="ARBA00000681"/>
    </source>
</evidence>
<protein>
    <recommendedName>
        <fullName evidence="4 11">Endo-1,4-beta-xylanase</fullName>
        <ecNumber evidence="4 11">3.2.1.8</ecNumber>
    </recommendedName>
</protein>
<evidence type="ECO:0000256" key="11">
    <source>
        <dbReference type="PROSITE-ProRule" id="PRU01097"/>
    </source>
</evidence>
<evidence type="ECO:0000256" key="3">
    <source>
        <dbReference type="ARBA" id="ARBA00007792"/>
    </source>
</evidence>
<proteinExistence type="inferred from homology"/>
<dbReference type="PROSITE" id="PS00776">
    <property type="entry name" value="GH11_1"/>
    <property type="match status" value="1"/>
</dbReference>
<feature type="active site" description="Nucleophile" evidence="11">
    <location>
        <position position="116"/>
    </location>
</feature>
<keyword evidence="9 11" id="KW-0326">Glycosidase</keyword>
<dbReference type="PROSITE" id="PS51761">
    <property type="entry name" value="GH11_3"/>
    <property type="match status" value="1"/>
</dbReference>
<sequence length="222" mass="24925">MVSFKSLLVAVSALTGALARPFDFLDERDDGNATSVLEARQVTGNSEGYHNGYFYSWWSDGGGYAQYRMGEGSHYQVDWRNTGNFVGGKGWNPGSFNPQGNGYLCVYGWTRGPLVEYYVIESYGSYNPGSQAQHRGTVYTDGDTYDLYMSTRYQQPSIDGVQTFNQYWSIRRNKRTSGSVNMQNHFNAWRSAGMNLGNHYYQILATEGYQSSGSSSIYVQTS</sequence>
<comment type="pathway">
    <text evidence="2 11 12">Glycan degradation; xylan degradation.</text>
</comment>
<dbReference type="InterPro" id="IPR018208">
    <property type="entry name" value="GH11_AS_1"/>
</dbReference>
<evidence type="ECO:0000256" key="5">
    <source>
        <dbReference type="ARBA" id="ARBA00022651"/>
    </source>
</evidence>
<dbReference type="SUPFAM" id="SSF49899">
    <property type="entry name" value="Concanavalin A-like lectins/glucanases"/>
    <property type="match status" value="1"/>
</dbReference>
<dbReference type="PANTHER" id="PTHR46828:SF2">
    <property type="entry name" value="ENDO-1,4-BETA-XYLANASE A-RELATED"/>
    <property type="match status" value="1"/>
</dbReference>
<evidence type="ECO:0000313" key="15">
    <source>
        <dbReference type="EMBL" id="CAG1985051.1"/>
    </source>
</evidence>
<reference evidence="15" key="1">
    <citation type="submission" date="2021-03" db="EMBL/GenBank/DDBJ databases">
        <authorList>
            <person name="Alouane T."/>
            <person name="Langin T."/>
            <person name="Bonhomme L."/>
        </authorList>
    </citation>
    <scope>NUCLEOTIDE SEQUENCE</scope>
    <source>
        <strain evidence="15">MDC_Fg202</strain>
    </source>
</reference>
<dbReference type="InterPro" id="IPR013320">
    <property type="entry name" value="ConA-like_dom_sf"/>
</dbReference>
<accession>A0A9N8RDL4</accession>
<comment type="catalytic activity">
    <reaction evidence="1 11 12">
        <text>Endohydrolysis of (1-&gt;4)-beta-D-xylosidic linkages in xylans.</text>
        <dbReference type="EC" id="3.2.1.8"/>
    </reaction>
</comment>
<evidence type="ECO:0000256" key="9">
    <source>
        <dbReference type="ARBA" id="ARBA00023295"/>
    </source>
</evidence>
<gene>
    <name evidence="15" type="ORF">MDCFG202_LOCUS259862</name>
</gene>
<dbReference type="EC" id="3.2.1.8" evidence="4 11"/>
<evidence type="ECO:0000259" key="14">
    <source>
        <dbReference type="PROSITE" id="PS51761"/>
    </source>
</evidence>
<keyword evidence="10 11" id="KW-0624">Polysaccharide degradation</keyword>
<dbReference type="InterPro" id="IPR013319">
    <property type="entry name" value="GH11/12"/>
</dbReference>
<comment type="caution">
    <text evidence="15">The sequence shown here is derived from an EMBL/GenBank/DDBJ whole genome shotgun (WGS) entry which is preliminary data.</text>
</comment>
<dbReference type="EMBL" id="CAJPIJ010000134">
    <property type="protein sequence ID" value="CAG1985051.1"/>
    <property type="molecule type" value="Genomic_DNA"/>
</dbReference>
<keyword evidence="8 11" id="KW-0119">Carbohydrate metabolism</keyword>
<dbReference type="Pfam" id="PF00457">
    <property type="entry name" value="Glyco_hydro_11"/>
    <property type="match status" value="1"/>
</dbReference>
<evidence type="ECO:0000256" key="8">
    <source>
        <dbReference type="ARBA" id="ARBA00023277"/>
    </source>
</evidence>
<dbReference type="GO" id="GO:0031176">
    <property type="term" value="F:endo-1,4-beta-xylanase activity"/>
    <property type="evidence" value="ECO:0007669"/>
    <property type="project" value="UniProtKB-UniRule"/>
</dbReference>
<name>A0A9N8RDL4_GIBZA</name>